<evidence type="ECO:0000259" key="1">
    <source>
        <dbReference type="Pfam" id="PF01408"/>
    </source>
</evidence>
<dbReference type="AlphaFoldDB" id="A0AA88Y8N6"/>
<dbReference type="SUPFAM" id="SSF55347">
    <property type="entry name" value="Glyceraldehyde-3-phosphate dehydrogenase-like, C-terminal domain"/>
    <property type="match status" value="1"/>
</dbReference>
<comment type="caution">
    <text evidence="3">The sequence shown here is derived from an EMBL/GenBank/DDBJ whole genome shotgun (WGS) entry which is preliminary data.</text>
</comment>
<dbReference type="InterPro" id="IPR036291">
    <property type="entry name" value="NAD(P)-bd_dom_sf"/>
</dbReference>
<sequence>MTSEVLRLGFIGAGAINFGRHPLPWDHASRLETIGGIDVVCIVDPDTAQAERVLKARKESAHSACYKNCKLFKELSGLISLKPDAVFIGIPPAYRGSLASGKDIELQCVRAGINVFVEKPLSVAPPEEFEPYVEAVEKACKENGVVLSVGYMFRYHAGFMKMRELIQQHGGKVMAVNARYYFAYTSSLNKFWWNHDLSGGPIVEQATHFCDISRFLVGDIDTSTLHTITLDDSDPSGAGHLAYNSNEAEVDILPKDRIPRVTMSHWKFENAGLGTLMHSIALPGTRYEANVDVQLDGLKLSMIEPYEKTCVLRMRSIDSKDPNCDQDFTFADDDTYLTELRTFLQAVRKRDQSLIKSSYRDAAKTYAMTWAIRRKQ</sequence>
<reference evidence="3" key="1">
    <citation type="submission" date="2019-08" db="EMBL/GenBank/DDBJ databases">
        <title>The improved chromosome-level genome for the pearl oyster Pinctada fucata martensii using PacBio sequencing and Hi-C.</title>
        <authorList>
            <person name="Zheng Z."/>
        </authorList>
    </citation>
    <scope>NUCLEOTIDE SEQUENCE</scope>
    <source>
        <strain evidence="3">ZZ-2019</strain>
        <tissue evidence="3">Adductor muscle</tissue>
    </source>
</reference>
<evidence type="ECO:0000313" key="3">
    <source>
        <dbReference type="EMBL" id="KAK3100214.1"/>
    </source>
</evidence>
<dbReference type="GO" id="GO:0000166">
    <property type="term" value="F:nucleotide binding"/>
    <property type="evidence" value="ECO:0007669"/>
    <property type="project" value="InterPro"/>
</dbReference>
<dbReference type="InterPro" id="IPR000683">
    <property type="entry name" value="Gfo/Idh/MocA-like_OxRdtase_N"/>
</dbReference>
<name>A0AA88Y8N6_PINIB</name>
<dbReference type="Pfam" id="PF08635">
    <property type="entry name" value="ox_reductase_C"/>
    <property type="match status" value="1"/>
</dbReference>
<keyword evidence="4" id="KW-1185">Reference proteome</keyword>
<accession>A0AA88Y8N6</accession>
<feature type="domain" description="Oxidoreductase putative C-terminal" evidence="2">
    <location>
        <begin position="154"/>
        <end position="297"/>
    </location>
</feature>
<dbReference type="SUPFAM" id="SSF51735">
    <property type="entry name" value="NAD(P)-binding Rossmann-fold domains"/>
    <property type="match status" value="1"/>
</dbReference>
<feature type="domain" description="Gfo/Idh/MocA-like oxidoreductase N-terminal" evidence="1">
    <location>
        <begin position="7"/>
        <end position="151"/>
    </location>
</feature>
<evidence type="ECO:0000313" key="4">
    <source>
        <dbReference type="Proteomes" id="UP001186944"/>
    </source>
</evidence>
<organism evidence="3 4">
    <name type="scientific">Pinctada imbricata</name>
    <name type="common">Atlantic pearl-oyster</name>
    <name type="synonym">Pinctada martensii</name>
    <dbReference type="NCBI Taxonomy" id="66713"/>
    <lineage>
        <taxon>Eukaryota</taxon>
        <taxon>Metazoa</taxon>
        <taxon>Spiralia</taxon>
        <taxon>Lophotrochozoa</taxon>
        <taxon>Mollusca</taxon>
        <taxon>Bivalvia</taxon>
        <taxon>Autobranchia</taxon>
        <taxon>Pteriomorphia</taxon>
        <taxon>Pterioida</taxon>
        <taxon>Pterioidea</taxon>
        <taxon>Pteriidae</taxon>
        <taxon>Pinctada</taxon>
    </lineage>
</organism>
<dbReference type="Proteomes" id="UP001186944">
    <property type="component" value="Unassembled WGS sequence"/>
</dbReference>
<dbReference type="InterPro" id="IPR052515">
    <property type="entry name" value="Gfo/Idh/MocA_Oxidoreductase"/>
</dbReference>
<dbReference type="Gene3D" id="3.40.50.720">
    <property type="entry name" value="NAD(P)-binding Rossmann-like Domain"/>
    <property type="match status" value="1"/>
</dbReference>
<proteinExistence type="predicted"/>
<protein>
    <recommendedName>
        <fullName evidence="5">Oxidoreductase</fullName>
    </recommendedName>
</protein>
<evidence type="ECO:0008006" key="5">
    <source>
        <dbReference type="Google" id="ProtNLM"/>
    </source>
</evidence>
<dbReference type="EMBL" id="VSWD01000006">
    <property type="protein sequence ID" value="KAK3100214.1"/>
    <property type="molecule type" value="Genomic_DNA"/>
</dbReference>
<dbReference type="InterPro" id="IPR013944">
    <property type="entry name" value="OxRdtase_put_C"/>
</dbReference>
<dbReference type="Gene3D" id="3.30.360.10">
    <property type="entry name" value="Dihydrodipicolinate Reductase, domain 2"/>
    <property type="match status" value="1"/>
</dbReference>
<gene>
    <name evidence="3" type="ORF">FSP39_016423</name>
</gene>
<evidence type="ECO:0000259" key="2">
    <source>
        <dbReference type="Pfam" id="PF08635"/>
    </source>
</evidence>
<dbReference type="Pfam" id="PF01408">
    <property type="entry name" value="GFO_IDH_MocA"/>
    <property type="match status" value="1"/>
</dbReference>
<dbReference type="PANTHER" id="PTHR43249:SF1">
    <property type="entry name" value="D-GLUCOSIDE 3-DEHYDROGENASE"/>
    <property type="match status" value="1"/>
</dbReference>
<dbReference type="PANTHER" id="PTHR43249">
    <property type="entry name" value="UDP-N-ACETYL-2-AMINO-2-DEOXY-D-GLUCURONATE OXIDASE"/>
    <property type="match status" value="1"/>
</dbReference>